<dbReference type="AlphaFoldDB" id="A0A9E8RX30"/>
<dbReference type="Proteomes" id="UP001164718">
    <property type="component" value="Chromosome"/>
</dbReference>
<organism evidence="2 3">
    <name type="scientific">Fervidibacillus albus</name>
    <dbReference type="NCBI Taxonomy" id="2980026"/>
    <lineage>
        <taxon>Bacteria</taxon>
        <taxon>Bacillati</taxon>
        <taxon>Bacillota</taxon>
        <taxon>Bacilli</taxon>
        <taxon>Bacillales</taxon>
        <taxon>Bacillaceae</taxon>
        <taxon>Fervidibacillus</taxon>
    </lineage>
</organism>
<dbReference type="InterPro" id="IPR016181">
    <property type="entry name" value="Acyl_CoA_acyltransferase"/>
</dbReference>
<dbReference type="EMBL" id="CP106878">
    <property type="protein sequence ID" value="WAA11311.1"/>
    <property type="molecule type" value="Genomic_DNA"/>
</dbReference>
<dbReference type="RefSeq" id="WP_275419134.1">
    <property type="nucleotide sequence ID" value="NZ_CP106878.1"/>
</dbReference>
<dbReference type="InterPro" id="IPR000182">
    <property type="entry name" value="GNAT_dom"/>
</dbReference>
<dbReference type="PROSITE" id="PS51186">
    <property type="entry name" value="GNAT"/>
    <property type="match status" value="1"/>
</dbReference>
<dbReference type="SUPFAM" id="SSF55729">
    <property type="entry name" value="Acyl-CoA N-acyltransferases (Nat)"/>
    <property type="match status" value="1"/>
</dbReference>
<dbReference type="GO" id="GO:0016747">
    <property type="term" value="F:acyltransferase activity, transferring groups other than amino-acyl groups"/>
    <property type="evidence" value="ECO:0007669"/>
    <property type="project" value="InterPro"/>
</dbReference>
<dbReference type="PANTHER" id="PTHR43617">
    <property type="entry name" value="L-AMINO ACID N-ACETYLTRANSFERASE"/>
    <property type="match status" value="1"/>
</dbReference>
<sequence>MMYSIRKMKKEDIPHVQHVAKVSWNDTYEGIIPFDVQEKFLQTYYNDTMMEMRLERSIVLVSEMDGKIVGFANFSPVKKGKGKLMAIYILPPYQGKGIGTSLLQEGISELETVKELYVHVEKDNQIGQAFYNAKGFQKVDEFEEDFEGMKLQTIRMVLKV</sequence>
<dbReference type="Gene3D" id="3.40.630.30">
    <property type="match status" value="1"/>
</dbReference>
<feature type="domain" description="N-acetyltransferase" evidence="1">
    <location>
        <begin position="3"/>
        <end position="160"/>
    </location>
</feature>
<protein>
    <submittedName>
        <fullName evidence="2">GNAT family N-acetyltransferase</fullName>
    </submittedName>
</protein>
<reference evidence="2" key="1">
    <citation type="submission" date="2022-09" db="EMBL/GenBank/DDBJ databases">
        <title>Complete Genomes of Fervidibacillus albus and Fervidibacillus halotolerans isolated from tidal flat sediments.</title>
        <authorList>
            <person name="Kwon K.K."/>
            <person name="Yang S.-H."/>
            <person name="Park M.J."/>
            <person name="Oh H.-M."/>
        </authorList>
    </citation>
    <scope>NUCLEOTIDE SEQUENCE</scope>
    <source>
        <strain evidence="2">MEBiC13591</strain>
    </source>
</reference>
<gene>
    <name evidence="2" type="ORF">OE104_09320</name>
</gene>
<dbReference type="CDD" id="cd04301">
    <property type="entry name" value="NAT_SF"/>
    <property type="match status" value="1"/>
</dbReference>
<evidence type="ECO:0000259" key="1">
    <source>
        <dbReference type="PROSITE" id="PS51186"/>
    </source>
</evidence>
<accession>A0A9E8RX30</accession>
<proteinExistence type="predicted"/>
<dbReference type="Pfam" id="PF00583">
    <property type="entry name" value="Acetyltransf_1"/>
    <property type="match status" value="1"/>
</dbReference>
<dbReference type="PANTHER" id="PTHR43617:SF22">
    <property type="entry name" value="L-AMINO ACID N-ACETYLTRANSFERASE AAAT"/>
    <property type="match status" value="1"/>
</dbReference>
<keyword evidence="3" id="KW-1185">Reference proteome</keyword>
<name>A0A9E8RX30_9BACI</name>
<evidence type="ECO:0000313" key="2">
    <source>
        <dbReference type="EMBL" id="WAA11311.1"/>
    </source>
</evidence>
<evidence type="ECO:0000313" key="3">
    <source>
        <dbReference type="Proteomes" id="UP001164718"/>
    </source>
</evidence>
<dbReference type="KEGG" id="faf:OE104_09320"/>
<dbReference type="InterPro" id="IPR050276">
    <property type="entry name" value="MshD_Acetyltransferase"/>
</dbReference>